<feature type="domain" description="HDOD" evidence="1">
    <location>
        <begin position="16"/>
        <end position="211"/>
    </location>
</feature>
<dbReference type="EMBL" id="OX336137">
    <property type="protein sequence ID" value="CAI2716911.1"/>
    <property type="molecule type" value="Genomic_DNA"/>
</dbReference>
<evidence type="ECO:0000313" key="3">
    <source>
        <dbReference type="Proteomes" id="UP001157733"/>
    </source>
</evidence>
<dbReference type="Gene3D" id="1.10.3210.10">
    <property type="entry name" value="Hypothetical protein af1432"/>
    <property type="match status" value="1"/>
</dbReference>
<reference evidence="2 3" key="1">
    <citation type="submission" date="2022-09" db="EMBL/GenBank/DDBJ databases">
        <authorList>
            <person name="Kop L."/>
        </authorList>
    </citation>
    <scope>NUCLEOTIDE SEQUENCE [LARGE SCALE GENOMIC DNA]</scope>
    <source>
        <strain evidence="2 3">347</strain>
    </source>
</reference>
<sequence length="281" mass="31687">MKTRSAEEFVRNQEKVYALARNFFAIHDALTDPDKSFRDISRIIGCDAGFSARLLKVVNSPFYGFERKIESLDHAIALVGTEPLADLLFSMAVIQSFRGIPHELFNEDLFWRHSVACGVLARHLAVRNGRDRPARYYLIGVLHDMGRVLLCVREPTTVATILKLRASGGQELCLLEREQLGFDHAEVGAALLQVWGLPSLHVESIRWHHQPDEGGDHADDARILAAADVLCHQLEFSADNERGHRPLPPDYWKQVGVTPEELPQLKERIQPEFQSLLDLVG</sequence>
<organism evidence="2 3">
    <name type="scientific">Nitrospina watsonii</name>
    <dbReference type="NCBI Taxonomy" id="1323948"/>
    <lineage>
        <taxon>Bacteria</taxon>
        <taxon>Pseudomonadati</taxon>
        <taxon>Nitrospinota/Tectimicrobiota group</taxon>
        <taxon>Nitrospinota</taxon>
        <taxon>Nitrospinia</taxon>
        <taxon>Nitrospinales</taxon>
        <taxon>Nitrospinaceae</taxon>
        <taxon>Nitrospina</taxon>
    </lineage>
</organism>
<evidence type="ECO:0000313" key="2">
    <source>
        <dbReference type="EMBL" id="CAI2716911.1"/>
    </source>
</evidence>
<dbReference type="RefSeq" id="WP_282009896.1">
    <property type="nucleotide sequence ID" value="NZ_OX336137.1"/>
</dbReference>
<dbReference type="InterPro" id="IPR013976">
    <property type="entry name" value="HDOD"/>
</dbReference>
<dbReference type="PANTHER" id="PTHR33525:SF3">
    <property type="entry name" value="RIBONUCLEASE Y"/>
    <property type="match status" value="1"/>
</dbReference>
<evidence type="ECO:0000259" key="1">
    <source>
        <dbReference type="PROSITE" id="PS51833"/>
    </source>
</evidence>
<dbReference type="PROSITE" id="PS51833">
    <property type="entry name" value="HDOD"/>
    <property type="match status" value="1"/>
</dbReference>
<dbReference type="Proteomes" id="UP001157733">
    <property type="component" value="Chromosome"/>
</dbReference>
<proteinExistence type="predicted"/>
<name>A0ABM9H9V8_9BACT</name>
<dbReference type="PANTHER" id="PTHR33525">
    <property type="match status" value="1"/>
</dbReference>
<protein>
    <submittedName>
        <fullName evidence="2">HD domain protein</fullName>
    </submittedName>
</protein>
<dbReference type="Pfam" id="PF08668">
    <property type="entry name" value="HDOD"/>
    <property type="match status" value="1"/>
</dbReference>
<accession>A0ABM9H9V8</accession>
<gene>
    <name evidence="2" type="ORF">NSPWAT_0051</name>
</gene>
<dbReference type="SUPFAM" id="SSF109604">
    <property type="entry name" value="HD-domain/PDEase-like"/>
    <property type="match status" value="1"/>
</dbReference>
<dbReference type="InterPro" id="IPR052340">
    <property type="entry name" value="RNase_Y/CdgJ"/>
</dbReference>
<keyword evidence="3" id="KW-1185">Reference proteome</keyword>